<evidence type="ECO:0000313" key="1">
    <source>
        <dbReference type="EMBL" id="TFK67764.1"/>
    </source>
</evidence>
<evidence type="ECO:0000313" key="2">
    <source>
        <dbReference type="Proteomes" id="UP000308600"/>
    </source>
</evidence>
<dbReference type="EMBL" id="ML208367">
    <property type="protein sequence ID" value="TFK67764.1"/>
    <property type="molecule type" value="Genomic_DNA"/>
</dbReference>
<organism evidence="1 2">
    <name type="scientific">Pluteus cervinus</name>
    <dbReference type="NCBI Taxonomy" id="181527"/>
    <lineage>
        <taxon>Eukaryota</taxon>
        <taxon>Fungi</taxon>
        <taxon>Dikarya</taxon>
        <taxon>Basidiomycota</taxon>
        <taxon>Agaricomycotina</taxon>
        <taxon>Agaricomycetes</taxon>
        <taxon>Agaricomycetidae</taxon>
        <taxon>Agaricales</taxon>
        <taxon>Pluteineae</taxon>
        <taxon>Pluteaceae</taxon>
        <taxon>Pluteus</taxon>
    </lineage>
</organism>
<protein>
    <submittedName>
        <fullName evidence="1">Uncharacterized protein</fullName>
    </submittedName>
</protein>
<gene>
    <name evidence="1" type="ORF">BDN72DRAFT_960745</name>
</gene>
<sequence>MDAIYISTATFHPPSNVTMATSKDLPDILSKVFKYNPRPITPPPSYHSNQPQFHRTLPFNFYDRHLAPQLSLKQVVVEPSIPTSLSGNIDATLEHLQSSGHQFIPLIFETVGDCTHPTFTAEDRLLGEATMERLASRYHRSVGSVATAFISRWAIHPAAPKYYSTLTFWNRESDLPAYEDAVYSRESLRFHLFENQRAEVLSSISDQLKDALRSLEYKDLIIYQFYEMSAQMEQIFKDMDSLEADLPSPEYKTRGLAERRTECRPPPRDATSAPWSLARCHIKCTKESAITLEIGEDEVVPRLHDDQTKFNRMDSLSAAGLCYHAWHQAVAEDATIIVFHCGNYERIGIRHRATQTLILSKLIEVSKCQDPAYGKIHVGLMLAAVKDTLDRHWQSYRPQPVPVSVPGKRKRVTYKPTELRRSKRQQVKVQMASLSPAQVKDEKTFWKAYTDCRIALVSFDLDVLRSPCPAACLRHEGPLSPHGIEMGTIIWRPSYKPLECCTITLDSNLSRGGTGLVHSARLEVRTAGGTTHSMDVVVKSAVDPHLRNRIRREYRIYRRLWEHKVERIPIVYGLFEDIHNMVTLLVLEKFAMTFRDREPFDLEGKGMMLSVSRAERALCLKTVRAMHKAGVAHLDLRAENIMVGHDGLPVIIDFDSSWEGAQKSVTDKEIGYLQEVLDGKVQDGFPIQLDSDEE</sequence>
<reference evidence="1 2" key="1">
    <citation type="journal article" date="2019" name="Nat. Ecol. Evol.">
        <title>Megaphylogeny resolves global patterns of mushroom evolution.</title>
        <authorList>
            <person name="Varga T."/>
            <person name="Krizsan K."/>
            <person name="Foldi C."/>
            <person name="Dima B."/>
            <person name="Sanchez-Garcia M."/>
            <person name="Sanchez-Ramirez S."/>
            <person name="Szollosi G.J."/>
            <person name="Szarkandi J.G."/>
            <person name="Papp V."/>
            <person name="Albert L."/>
            <person name="Andreopoulos W."/>
            <person name="Angelini C."/>
            <person name="Antonin V."/>
            <person name="Barry K.W."/>
            <person name="Bougher N.L."/>
            <person name="Buchanan P."/>
            <person name="Buyck B."/>
            <person name="Bense V."/>
            <person name="Catcheside P."/>
            <person name="Chovatia M."/>
            <person name="Cooper J."/>
            <person name="Damon W."/>
            <person name="Desjardin D."/>
            <person name="Finy P."/>
            <person name="Geml J."/>
            <person name="Haridas S."/>
            <person name="Hughes K."/>
            <person name="Justo A."/>
            <person name="Karasinski D."/>
            <person name="Kautmanova I."/>
            <person name="Kiss B."/>
            <person name="Kocsube S."/>
            <person name="Kotiranta H."/>
            <person name="LaButti K.M."/>
            <person name="Lechner B.E."/>
            <person name="Liimatainen K."/>
            <person name="Lipzen A."/>
            <person name="Lukacs Z."/>
            <person name="Mihaltcheva S."/>
            <person name="Morgado L.N."/>
            <person name="Niskanen T."/>
            <person name="Noordeloos M.E."/>
            <person name="Ohm R.A."/>
            <person name="Ortiz-Santana B."/>
            <person name="Ovrebo C."/>
            <person name="Racz N."/>
            <person name="Riley R."/>
            <person name="Savchenko A."/>
            <person name="Shiryaev A."/>
            <person name="Soop K."/>
            <person name="Spirin V."/>
            <person name="Szebenyi C."/>
            <person name="Tomsovsky M."/>
            <person name="Tulloss R.E."/>
            <person name="Uehling J."/>
            <person name="Grigoriev I.V."/>
            <person name="Vagvolgyi C."/>
            <person name="Papp T."/>
            <person name="Martin F.M."/>
            <person name="Miettinen O."/>
            <person name="Hibbett D.S."/>
            <person name="Nagy L.G."/>
        </authorList>
    </citation>
    <scope>NUCLEOTIDE SEQUENCE [LARGE SCALE GENOMIC DNA]</scope>
    <source>
        <strain evidence="1 2">NL-1719</strain>
    </source>
</reference>
<dbReference type="Proteomes" id="UP000308600">
    <property type="component" value="Unassembled WGS sequence"/>
</dbReference>
<proteinExistence type="predicted"/>
<name>A0ACD3AQ27_9AGAR</name>
<keyword evidence="2" id="KW-1185">Reference proteome</keyword>
<accession>A0ACD3AQ27</accession>